<evidence type="ECO:0000313" key="2">
    <source>
        <dbReference type="Proteomes" id="UP000003165"/>
    </source>
</evidence>
<accession>B9Z266</accession>
<reference evidence="1 2" key="1">
    <citation type="submission" date="2009-02" db="EMBL/GenBank/DDBJ databases">
        <title>Sequencing of the draft genome and assembly of Lutiella nitroferrum 2002.</title>
        <authorList>
            <consortium name="US DOE Joint Genome Institute (JGI-PGF)"/>
            <person name="Lucas S."/>
            <person name="Copeland A."/>
            <person name="Lapidus A."/>
            <person name="Glavina del Rio T."/>
            <person name="Tice H."/>
            <person name="Bruce D."/>
            <person name="Goodwin L."/>
            <person name="Pitluck S."/>
            <person name="Larimer F."/>
            <person name="Land M.L."/>
            <person name="Hauser L."/>
            <person name="Coates J.D."/>
        </authorList>
    </citation>
    <scope>NUCLEOTIDE SEQUENCE [LARGE SCALE GENOMIC DNA]</scope>
    <source>
        <strain evidence="1 2">2002</strain>
    </source>
</reference>
<evidence type="ECO:0000313" key="1">
    <source>
        <dbReference type="EMBL" id="EEG09511.1"/>
    </source>
</evidence>
<proteinExistence type="predicted"/>
<comment type="caution">
    <text evidence="1">The sequence shown here is derived from an EMBL/GenBank/DDBJ whole genome shotgun (WGS) entry which is preliminary data.</text>
</comment>
<dbReference type="AlphaFoldDB" id="B9Z266"/>
<dbReference type="Proteomes" id="UP000003165">
    <property type="component" value="Unassembled WGS sequence"/>
</dbReference>
<dbReference type="RefSeq" id="WP_008953471.1">
    <property type="nucleotide sequence ID" value="NZ_ACIS01000003.1"/>
</dbReference>
<gene>
    <name evidence="1" type="ORF">FuraDRAFT_1451</name>
</gene>
<sequence>MYFAMDKGDVVQQSQVLEALLGSLPAGLHCYALLDDGFDYKRRKIWQARTSWPLYHQPDWGELQEVSPRLVELQAGG</sequence>
<name>B9Z266_9NEIS</name>
<dbReference type="EMBL" id="ACIS01000003">
    <property type="protein sequence ID" value="EEG09511.1"/>
    <property type="molecule type" value="Genomic_DNA"/>
</dbReference>
<organism evidence="1 2">
    <name type="scientific">Pseudogulbenkiania ferrooxidans 2002</name>
    <dbReference type="NCBI Taxonomy" id="279714"/>
    <lineage>
        <taxon>Bacteria</taxon>
        <taxon>Pseudomonadati</taxon>
        <taxon>Pseudomonadota</taxon>
        <taxon>Betaproteobacteria</taxon>
        <taxon>Neisseriales</taxon>
        <taxon>Chromobacteriaceae</taxon>
        <taxon>Pseudogulbenkiania</taxon>
    </lineage>
</organism>
<keyword evidence="2" id="KW-1185">Reference proteome</keyword>
<protein>
    <submittedName>
        <fullName evidence="1">Uncharacterized protein</fullName>
    </submittedName>
</protein>